<evidence type="ECO:0000313" key="14">
    <source>
        <dbReference type="EMBL" id="CAY68080.1"/>
    </source>
</evidence>
<dbReference type="Gene3D" id="3.40.50.410">
    <property type="entry name" value="von Willebrand factor, type A domain"/>
    <property type="match status" value="1"/>
</dbReference>
<dbReference type="eggNOG" id="KOG2807">
    <property type="taxonomic scope" value="Eukaryota"/>
</dbReference>
<dbReference type="GO" id="GO:0006357">
    <property type="term" value="P:regulation of transcription by RNA polymerase II"/>
    <property type="evidence" value="ECO:0007669"/>
    <property type="project" value="UniProtKB-UniRule"/>
</dbReference>
<dbReference type="InterPro" id="IPR013087">
    <property type="entry name" value="Znf_C2H2_type"/>
</dbReference>
<keyword evidence="9" id="KW-0234">DNA repair</keyword>
<evidence type="ECO:0000256" key="11">
    <source>
        <dbReference type="PIRNR" id="PIRNR015919"/>
    </source>
</evidence>
<dbReference type="GO" id="GO:0000439">
    <property type="term" value="C:transcription factor TFIIH core complex"/>
    <property type="evidence" value="ECO:0007669"/>
    <property type="project" value="UniProtKB-UniRule"/>
</dbReference>
<dbReference type="PANTHER" id="PTHR12695">
    <property type="entry name" value="GENERAL TRANSCRIPTION FACTOR IIH SUBUNIT 2"/>
    <property type="match status" value="1"/>
</dbReference>
<sequence length="447" mass="49961">MNDSDDDYLEVDEGIEENDLSFDKKGVARRTRKENQKQKTTANIALKGSNGGYSWEDEYHRSWDIVQEDEAGSLEGIVTGIMEAHKKRFLKNVTPFQRGIIRSMVLVIDFSKVMSEKDLRPNRAALTISNAIEFVNNFFDQNPISQLGIVLMRNGIATLVSEVSGNPNNHVEALRSIRRLEPTGDPSLQNAFEMARGLLLHTPSHSTREILMIFGALFTSDPGDIHTTIDSLVKEKIRVKIIGLTAQVAICKEICRRTNYGDDTLYAVILNEGHFKDLLLDAVTPLAISKSAQVEMRGFTLIKAGFPTRISEAIPSFCACHSKLIHGGYICPGCKSKVCMLPTVCPCCNLMLILSTHLARSYHHLFPLKLFQEVPLAESYISTNCFSCLTEFPQGMSESERSNSDNRAKKEFHTSSRYQCPDCNKHFCVDCDVFVHDVLHNCPGCGC</sequence>
<dbReference type="InterPro" id="IPR036465">
    <property type="entry name" value="vWFA_dom_sf"/>
</dbReference>
<evidence type="ECO:0000259" key="13">
    <source>
        <dbReference type="PROSITE" id="PS50234"/>
    </source>
</evidence>
<dbReference type="CDD" id="cd01453">
    <property type="entry name" value="vWA_transcription_factor_IIH_type"/>
    <property type="match status" value="1"/>
</dbReference>
<dbReference type="HOGENOM" id="CLU_028556_2_0_1"/>
<evidence type="ECO:0000256" key="6">
    <source>
        <dbReference type="ARBA" id="ARBA00022833"/>
    </source>
</evidence>
<dbReference type="EMBL" id="FN392319">
    <property type="protein sequence ID" value="CAY68080.1"/>
    <property type="molecule type" value="Genomic_DNA"/>
</dbReference>
<dbReference type="GO" id="GO:0000112">
    <property type="term" value="C:nucleotide-excision repair factor 3 complex"/>
    <property type="evidence" value="ECO:0007669"/>
    <property type="project" value="EnsemblFungi"/>
</dbReference>
<evidence type="ECO:0000256" key="7">
    <source>
        <dbReference type="ARBA" id="ARBA00023015"/>
    </source>
</evidence>
<keyword evidence="6 11" id="KW-0862">Zinc</keyword>
<evidence type="ECO:0000256" key="8">
    <source>
        <dbReference type="ARBA" id="ARBA00023163"/>
    </source>
</evidence>
<name>C4QXV7_KOMPG</name>
<dbReference type="PROSITE" id="PS50234">
    <property type="entry name" value="VWFA"/>
    <property type="match status" value="1"/>
</dbReference>
<evidence type="ECO:0000256" key="9">
    <source>
        <dbReference type="ARBA" id="ARBA00023204"/>
    </source>
</evidence>
<keyword evidence="7 11" id="KW-0805">Transcription regulation</keyword>
<dbReference type="Pfam" id="PF04056">
    <property type="entry name" value="Ssl1"/>
    <property type="match status" value="1"/>
</dbReference>
<protein>
    <recommendedName>
        <fullName evidence="11">General transcription and DNA repair factor IIH</fullName>
    </recommendedName>
</protein>
<dbReference type="GO" id="GO:0005675">
    <property type="term" value="C:transcription factor TFIIH holo complex"/>
    <property type="evidence" value="ECO:0007669"/>
    <property type="project" value="UniProtKB-UniRule"/>
</dbReference>
<keyword evidence="15" id="KW-1185">Reference proteome</keyword>
<evidence type="ECO:0000256" key="5">
    <source>
        <dbReference type="ARBA" id="ARBA00022771"/>
    </source>
</evidence>
<dbReference type="Gene3D" id="3.30.40.10">
    <property type="entry name" value="Zinc/RING finger domain, C3HC4 (zinc finger)"/>
    <property type="match status" value="1"/>
</dbReference>
<evidence type="ECO:0000313" key="15">
    <source>
        <dbReference type="Proteomes" id="UP000000314"/>
    </source>
</evidence>
<dbReference type="InterPro" id="IPR012170">
    <property type="entry name" value="TFIIH_SSL1/p44"/>
</dbReference>
<dbReference type="InterPro" id="IPR046349">
    <property type="entry name" value="C1-like_sf"/>
</dbReference>
<dbReference type="GO" id="GO:0006367">
    <property type="term" value="P:transcription initiation at RNA polymerase II promoter"/>
    <property type="evidence" value="ECO:0007669"/>
    <property type="project" value="EnsemblFungi"/>
</dbReference>
<dbReference type="PROSITE" id="PS00028">
    <property type="entry name" value="ZINC_FINGER_C2H2_1"/>
    <property type="match status" value="1"/>
</dbReference>
<keyword evidence="3 11" id="KW-0479">Metal-binding</keyword>
<dbReference type="SUPFAM" id="SSF57889">
    <property type="entry name" value="Cysteine-rich domain"/>
    <property type="match status" value="1"/>
</dbReference>
<evidence type="ECO:0000256" key="4">
    <source>
        <dbReference type="ARBA" id="ARBA00022763"/>
    </source>
</evidence>
<reference evidence="14 15" key="1">
    <citation type="journal article" date="2009" name="Nat. Biotechnol.">
        <title>Genome sequence of the recombinant protein production host Pichia pastoris.</title>
        <authorList>
            <person name="De Schutter K."/>
            <person name="Lin Y.C."/>
            <person name="Tiels P."/>
            <person name="Van Hecke A."/>
            <person name="Glinka S."/>
            <person name="Weber-Lehmann J."/>
            <person name="Rouze P."/>
            <person name="Van de Peer Y."/>
            <person name="Callewaert N."/>
        </authorList>
    </citation>
    <scope>NUCLEOTIDE SEQUENCE [LARGE SCALE GENOMIC DNA]</scope>
    <source>
        <strain evidence="15">GS115 / ATCC 20864</strain>
    </source>
</reference>
<dbReference type="InterPro" id="IPR007198">
    <property type="entry name" value="Ssl1-like"/>
</dbReference>
<dbReference type="KEGG" id="ppa:PAS_chr1-4_0245"/>
<dbReference type="AlphaFoldDB" id="C4QXV7"/>
<evidence type="ECO:0000256" key="2">
    <source>
        <dbReference type="ARBA" id="ARBA00006092"/>
    </source>
</evidence>
<dbReference type="RefSeq" id="XP_002490361.1">
    <property type="nucleotide sequence ID" value="XM_002490316.1"/>
</dbReference>
<dbReference type="OMA" id="INWVEVP"/>
<dbReference type="InterPro" id="IPR013083">
    <property type="entry name" value="Znf_RING/FYVE/PHD"/>
</dbReference>
<dbReference type="GO" id="GO:0008270">
    <property type="term" value="F:zinc ion binding"/>
    <property type="evidence" value="ECO:0007669"/>
    <property type="project" value="UniProtKB-UniRule"/>
</dbReference>
<feature type="zinc finger region" description="C4-type" evidence="12">
    <location>
        <begin position="331"/>
        <end position="348"/>
    </location>
</feature>
<dbReference type="GO" id="GO:0006289">
    <property type="term" value="P:nucleotide-excision repair"/>
    <property type="evidence" value="ECO:0007669"/>
    <property type="project" value="UniProtKB-UniRule"/>
</dbReference>
<dbReference type="OrthoDB" id="284275at2759"/>
<evidence type="ECO:0000256" key="10">
    <source>
        <dbReference type="ARBA" id="ARBA00023242"/>
    </source>
</evidence>
<evidence type="ECO:0000256" key="12">
    <source>
        <dbReference type="PIRSR" id="PIRSR015919-1"/>
    </source>
</evidence>
<dbReference type="SMART" id="SM00327">
    <property type="entry name" value="VWA"/>
    <property type="match status" value="1"/>
</dbReference>
<comment type="subcellular location">
    <subcellularLocation>
        <location evidence="1 11">Nucleus</location>
    </subcellularLocation>
</comment>
<dbReference type="GeneID" id="8196919"/>
<dbReference type="Pfam" id="PF07975">
    <property type="entry name" value="C1_4"/>
    <property type="match status" value="1"/>
</dbReference>
<organism evidence="14 15">
    <name type="scientific">Komagataella phaffii (strain GS115 / ATCC 20864)</name>
    <name type="common">Yeast</name>
    <name type="synonym">Pichia pastoris</name>
    <dbReference type="NCBI Taxonomy" id="644223"/>
    <lineage>
        <taxon>Eukaryota</taxon>
        <taxon>Fungi</taxon>
        <taxon>Dikarya</taxon>
        <taxon>Ascomycota</taxon>
        <taxon>Saccharomycotina</taxon>
        <taxon>Pichiomycetes</taxon>
        <taxon>Pichiales</taxon>
        <taxon>Pichiaceae</taxon>
        <taxon>Komagataella</taxon>
    </lineage>
</organism>
<accession>C4QXV7</accession>
<dbReference type="SMR" id="C4QXV7"/>
<keyword evidence="10 11" id="KW-0539">Nucleus</keyword>
<dbReference type="FunFam" id="3.40.50.410:FF:000015">
    <property type="entry name" value="General transcription factor IIH subunit 2"/>
    <property type="match status" value="1"/>
</dbReference>
<dbReference type="InParanoid" id="C4QXV7"/>
<dbReference type="InterPro" id="IPR004595">
    <property type="entry name" value="TFIIH_C1-like_dom"/>
</dbReference>
<comment type="function">
    <text evidence="11">Component of the general transcription and DNA repair factor IIH (TFIIH) core complex, which is involved in general and transcription-coupled nucleotide excision repair (NER) of damaged DNA and, when complexed to TFIIK, in RNA transcription by RNA polymerase II.</text>
</comment>
<comment type="similarity">
    <text evidence="2 11">Belongs to the GTF2H2 family.</text>
</comment>
<dbReference type="FunCoup" id="C4QXV7">
    <property type="interactions" value="1034"/>
</dbReference>
<proteinExistence type="inferred from homology"/>
<evidence type="ECO:0000256" key="1">
    <source>
        <dbReference type="ARBA" id="ARBA00004123"/>
    </source>
</evidence>
<dbReference type="STRING" id="644223.C4QXV7"/>
<keyword evidence="4" id="KW-0227">DNA damage</keyword>
<dbReference type="SUPFAM" id="SSF53300">
    <property type="entry name" value="vWA-like"/>
    <property type="match status" value="1"/>
</dbReference>
<dbReference type="InterPro" id="IPR002035">
    <property type="entry name" value="VWF_A"/>
</dbReference>
<dbReference type="GO" id="GO:0061630">
    <property type="term" value="F:ubiquitin protein ligase activity"/>
    <property type="evidence" value="ECO:0007669"/>
    <property type="project" value="EnsemblFungi"/>
</dbReference>
<dbReference type="NCBIfam" id="TIGR00622">
    <property type="entry name" value="ssl1"/>
    <property type="match status" value="1"/>
</dbReference>
<feature type="domain" description="VWFA" evidence="13">
    <location>
        <begin position="103"/>
        <end position="283"/>
    </location>
</feature>
<evidence type="ECO:0000256" key="3">
    <source>
        <dbReference type="ARBA" id="ARBA00022723"/>
    </source>
</evidence>
<keyword evidence="5" id="KW-0863">Zinc-finger</keyword>
<dbReference type="Proteomes" id="UP000000314">
    <property type="component" value="Chromosome 1"/>
</dbReference>
<gene>
    <name evidence="14" type="ordered locus">PAS_chr1-4_0245</name>
</gene>
<dbReference type="PIRSF" id="PIRSF015919">
    <property type="entry name" value="TFIIH_SSL1"/>
    <property type="match status" value="1"/>
</dbReference>
<dbReference type="PANTHER" id="PTHR12695:SF2">
    <property type="entry name" value="GENERAL TRANSCRIPTION FACTOR IIH SUBUNIT 2-RELATED"/>
    <property type="match status" value="1"/>
</dbReference>
<dbReference type="SMART" id="SM01047">
    <property type="entry name" value="C1_4"/>
    <property type="match status" value="1"/>
</dbReference>
<keyword evidence="8 11" id="KW-0804">Transcription</keyword>